<dbReference type="KEGG" id="mmai:sS8_1852"/>
<dbReference type="NCBIfam" id="TIGR03696">
    <property type="entry name" value="Rhs_assc_core"/>
    <property type="match status" value="1"/>
</dbReference>
<organism evidence="5 6">
    <name type="scientific">Methylocaldum marinum</name>
    <dbReference type="NCBI Taxonomy" id="1432792"/>
    <lineage>
        <taxon>Bacteria</taxon>
        <taxon>Pseudomonadati</taxon>
        <taxon>Pseudomonadota</taxon>
        <taxon>Gammaproteobacteria</taxon>
        <taxon>Methylococcales</taxon>
        <taxon>Methylococcaceae</taxon>
        <taxon>Methylocaldum</taxon>
    </lineage>
</organism>
<dbReference type="Gene3D" id="2.180.10.10">
    <property type="entry name" value="RHS repeat-associated core"/>
    <property type="match status" value="4"/>
</dbReference>
<dbReference type="PANTHER" id="PTHR32305:SF15">
    <property type="entry name" value="PROTEIN RHSA-RELATED"/>
    <property type="match status" value="1"/>
</dbReference>
<dbReference type="Proteomes" id="UP000266313">
    <property type="component" value="Chromosome"/>
</dbReference>
<dbReference type="InterPro" id="IPR006530">
    <property type="entry name" value="YD"/>
</dbReference>
<dbReference type="InterPro" id="IPR045351">
    <property type="entry name" value="DUF6531"/>
</dbReference>
<gene>
    <name evidence="5" type="ORF">sS8_1852</name>
</gene>
<evidence type="ECO:0000313" key="6">
    <source>
        <dbReference type="Proteomes" id="UP000266313"/>
    </source>
</evidence>
<keyword evidence="1" id="KW-0677">Repeat</keyword>
<accession>A0A250KQK2</accession>
<keyword evidence="6" id="KW-1185">Reference proteome</keyword>
<reference evidence="5 6" key="1">
    <citation type="submission" date="2016-12" db="EMBL/GenBank/DDBJ databases">
        <title>Genome sequencing of Methylocaldum marinum.</title>
        <authorList>
            <person name="Takeuchi M."/>
            <person name="Kamagata Y."/>
            <person name="Hiraoka S."/>
            <person name="Oshima K."/>
            <person name="Hattori M."/>
            <person name="Iwasaki W."/>
        </authorList>
    </citation>
    <scope>NUCLEOTIDE SEQUENCE [LARGE SCALE GENOMIC DNA]</scope>
    <source>
        <strain evidence="5 6">S8</strain>
    </source>
</reference>
<name>A0A250KQK2_9GAMM</name>
<dbReference type="Pfam" id="PF20148">
    <property type="entry name" value="DUF6531"/>
    <property type="match status" value="1"/>
</dbReference>
<feature type="domain" description="DUF6531" evidence="3">
    <location>
        <begin position="95"/>
        <end position="176"/>
    </location>
</feature>
<dbReference type="NCBIfam" id="TIGR01643">
    <property type="entry name" value="YD_repeat_2x"/>
    <property type="match status" value="6"/>
</dbReference>
<dbReference type="InterPro" id="IPR031325">
    <property type="entry name" value="RHS_repeat"/>
</dbReference>
<evidence type="ECO:0000259" key="3">
    <source>
        <dbReference type="Pfam" id="PF20148"/>
    </source>
</evidence>
<evidence type="ECO:0000256" key="1">
    <source>
        <dbReference type="ARBA" id="ARBA00022737"/>
    </source>
</evidence>
<feature type="compositionally biased region" description="Polar residues" evidence="2">
    <location>
        <begin position="85"/>
        <end position="94"/>
    </location>
</feature>
<dbReference type="EMBL" id="AP017928">
    <property type="protein sequence ID" value="BBA33806.1"/>
    <property type="molecule type" value="Genomic_DNA"/>
</dbReference>
<dbReference type="InterPro" id="IPR056823">
    <property type="entry name" value="TEN-like_YD-shell"/>
</dbReference>
<feature type="compositionally biased region" description="Gly residues" evidence="2">
    <location>
        <begin position="67"/>
        <end position="84"/>
    </location>
</feature>
<dbReference type="InterPro" id="IPR022385">
    <property type="entry name" value="Rhs_assc_core"/>
</dbReference>
<dbReference type="OrthoDB" id="7030285at2"/>
<proteinExistence type="predicted"/>
<evidence type="ECO:0000259" key="4">
    <source>
        <dbReference type="Pfam" id="PF25023"/>
    </source>
</evidence>
<dbReference type="RefSeq" id="WP_119629357.1">
    <property type="nucleotide sequence ID" value="NZ_AP017928.1"/>
</dbReference>
<sequence>MAEKAILDENQNVQSGETSYKIAGQYVTAQGGYSLSKPISNQYSPTLGTGFKAPIKDTVATKLSQGNSGGGTGAAVVDLGGGSNTGNHPTTTSAGDPVNLLSGNMYHSERDIAIRGRGGLDVVFERSYNSNIRVDGPLGYGWTHSFNHQLRFVSNTKNAVTDSVIWIDGTGSANSFTVAGNTGGVPLNAALTAQPGLRVTAKRESNGEYSIREKGGLVFYFENVAGTVPAGTELGQTAKLIRVVDRNNNALRFGYSNGNLATVVDGIGRTLRFWYDNGGRHITRITDWAGRTFRYTYDGRGDLVKFESPEVVAGRRGGSTTYSYYTAADGTNLDHALKTYTRPNGNGMSFEYYANGKTFRHTDSQGHSYTFRYNTFRRETTTVDERGVSQTYLFNEWGQQLQHQQGDGSRLVYEYKDTANPLNETQRRDSLGNTIRYAYDVAGNVTTMTLPDGSTVTYEGYNAFHQPTKTKDANGHYTLYRYDARGNRTEVIALKAGVNTDTPALAQIAAWTIHTYDGAGNLTRTKRVRDFSTQEGPYLEFGYDGAALNPVSVKRCGLQQLGSPTLTDQCTTASQAFDALGRPTVAVDARFYPAETRYDDDGRITRATDVLRQWRDFAYDNNGNPIGASLTAFDSNGVYGLLQQDVVEYDALDRPVVRRNTAGHATRIAYDEVGNVLRITNPDGYSVRFEYDALNRPTRAFDPQGHAVVTEYDIGGRPIRVTDPNGLVTQYAYYDPTRNGRLKRLTGPDGRYTDYFYDPNGNVVRTVDNGGRETLTEYDVLNRPVKTIGPVHDALGLTAIRQVTEIQYTALGDVQKIRAGYRTATGSETLTDQATYGYDDFGRVIEATDANGHTTRWTYDAYGNPIRRVSPGGHVVEWDYDHTRNGLLVRRTAKLSDTDPSPHVTQYTYNALGQVRIAQTPEVTYQYTYDSAHRLATVTDSRGPKTLTYRHSPGGLLDSLEDSEGHRRDFLYDAVGRLSAVQAPSGERVNFVFDGGGRLLETTMANGYGTLYRYTPEGYLGELVNRAAGGTEVSHHTYQYDPLGRRTGHREAIAGAETDYTYQYDALDRLREVRTNAGATLFEAYAYDAYGNRRARTAPDGSIQRYAYDAAQQLRQIRSGSDTGAILASYTYDPAGNLTQRSGGGATLTLSYDALERLVAASGTGIAPETYVYDHEDRRIETTVDGTPRRSVYAGLAIWSDYGSAWTQAQALYTDAGLDRPLIRTDAGGGTAYYHADALGSVVAVTNAAGAITASARYSAFGQTLAGGALPRYGYAGREPDATGLIYYRARYYDPQIGRFTQRDPAGFADGLNPYAYVGNNPVSFTDPLGLNKAAPMASSNVSGYQGAPSTGSSLLNELRTTASAFLDVARKNPAIGIAAAPATDFAEGITSGDTRQIAFNALTADLPGAKLGVGVLGAVIKNADNVADVTKSGEKLFDIHPRVTGQLNDSRMGSLAGKLSPGDFQRLANNPSAQRVFDARSGNINVIQNVEGKLLRITVPRDEMKIISVGPIRPNQVTNRIESGDFIPLP</sequence>
<feature type="region of interest" description="Disordered" evidence="2">
    <location>
        <begin position="62"/>
        <end position="98"/>
    </location>
</feature>
<dbReference type="SUPFAM" id="SSF69304">
    <property type="entry name" value="Tricorn protease N-terminal domain"/>
    <property type="match status" value="1"/>
</dbReference>
<dbReference type="Pfam" id="PF25023">
    <property type="entry name" value="TEN_YD-shell"/>
    <property type="match status" value="1"/>
</dbReference>
<dbReference type="PANTHER" id="PTHR32305">
    <property type="match status" value="1"/>
</dbReference>
<protein>
    <submittedName>
        <fullName evidence="5">RHS repeat-associated core domain-containing protein</fullName>
    </submittedName>
</protein>
<feature type="domain" description="Teneurin-like YD-shell" evidence="4">
    <location>
        <begin position="1030"/>
        <end position="1308"/>
    </location>
</feature>
<evidence type="ECO:0000313" key="5">
    <source>
        <dbReference type="EMBL" id="BBA33806.1"/>
    </source>
</evidence>
<dbReference type="Pfam" id="PF05593">
    <property type="entry name" value="RHS_repeat"/>
    <property type="match status" value="6"/>
</dbReference>
<evidence type="ECO:0000256" key="2">
    <source>
        <dbReference type="SAM" id="MobiDB-lite"/>
    </source>
</evidence>
<dbReference type="InterPro" id="IPR050708">
    <property type="entry name" value="T6SS_VgrG/RHS"/>
</dbReference>